<dbReference type="RefSeq" id="XP_025347305.1">
    <property type="nucleotide sequence ID" value="XM_025492795.1"/>
</dbReference>
<gene>
    <name evidence="3" type="ORF">BCV69DRAFT_283682</name>
</gene>
<evidence type="ECO:0000259" key="2">
    <source>
        <dbReference type="Pfam" id="PF17745"/>
    </source>
</evidence>
<evidence type="ECO:0000256" key="1">
    <source>
        <dbReference type="SAM" id="MobiDB-lite"/>
    </source>
</evidence>
<feature type="compositionally biased region" description="Acidic residues" evidence="1">
    <location>
        <begin position="378"/>
        <end position="388"/>
    </location>
</feature>
<feature type="compositionally biased region" description="Basic and acidic residues" evidence="1">
    <location>
        <begin position="359"/>
        <end position="377"/>
    </location>
</feature>
<feature type="region of interest" description="Disordered" evidence="1">
    <location>
        <begin position="359"/>
        <end position="398"/>
    </location>
</feature>
<dbReference type="GeneID" id="37014529"/>
<protein>
    <recommendedName>
        <fullName evidence="2">Rnh202 triple barrel domain-containing protein</fullName>
    </recommendedName>
</protein>
<dbReference type="OrthoDB" id="29098at2759"/>
<dbReference type="GO" id="GO:0032299">
    <property type="term" value="C:ribonuclease H2 complex"/>
    <property type="evidence" value="ECO:0007669"/>
    <property type="project" value="InterPro"/>
</dbReference>
<accession>A0A316UAT1</accession>
<dbReference type="InterPro" id="IPR040456">
    <property type="entry name" value="RNase_H2_suB"/>
</dbReference>
<keyword evidence="4" id="KW-1185">Reference proteome</keyword>
<organism evidence="3 4">
    <name type="scientific">Pseudomicrostroma glucosiphilum</name>
    <dbReference type="NCBI Taxonomy" id="1684307"/>
    <lineage>
        <taxon>Eukaryota</taxon>
        <taxon>Fungi</taxon>
        <taxon>Dikarya</taxon>
        <taxon>Basidiomycota</taxon>
        <taxon>Ustilaginomycotina</taxon>
        <taxon>Exobasidiomycetes</taxon>
        <taxon>Microstromatales</taxon>
        <taxon>Microstromatales incertae sedis</taxon>
        <taxon>Pseudomicrostroma</taxon>
    </lineage>
</organism>
<dbReference type="Gene3D" id="2.20.25.530">
    <property type="match status" value="1"/>
</dbReference>
<feature type="compositionally biased region" description="Basic and acidic residues" evidence="1">
    <location>
        <begin position="389"/>
        <end position="398"/>
    </location>
</feature>
<dbReference type="STRING" id="1684307.A0A316UAT1"/>
<evidence type="ECO:0000313" key="3">
    <source>
        <dbReference type="EMBL" id="PWN20145.1"/>
    </source>
</evidence>
<feature type="domain" description="Rnh202 triple barrel" evidence="2">
    <location>
        <begin position="21"/>
        <end position="125"/>
    </location>
</feature>
<dbReference type="AlphaFoldDB" id="A0A316UAT1"/>
<sequence length="398" mass="42357">MATTSPSERLVIAGPSSLLHPSPSTSSPKQFLLLPHPRTALPAYFLPSAASSSSTPSSAEPTAEEYDEIYELQSSKSDRKARSWFLGGSKGEGDEEGESAETRGLAGEKGWVIQDFSLHLLSRIDSAFLLLPMLDVLLPPPTPKSTTEPAPTSAPATLLVDSGSYLPAEDLFESVAGTMHRRLLQARSKLAGKGAAAAPTGVDEEGSWADIPSFGQLSLARKALEKLCSIQKAGEVGTDGKGEQYFRPSPQRIVSFLQRKVLALSTPEVFHSHPATLGRMLDRAVDDPLVAIARANGTLNAQGVSGGGAGAAEGNEKGDLKTRKVRTELALDLVRGYVPTGGRVEELFEVVVKGGLMKELDGEDHGGRDDREAYQVREDEEDADADAEDALREQEAGL</sequence>
<feature type="region of interest" description="Disordered" evidence="1">
    <location>
        <begin position="48"/>
        <end position="68"/>
    </location>
</feature>
<dbReference type="PANTHER" id="PTHR13383">
    <property type="entry name" value="RIBONUCLEASE H2 SUBUNIT B"/>
    <property type="match status" value="1"/>
</dbReference>
<dbReference type="Gene3D" id="1.10.20.120">
    <property type="match status" value="1"/>
</dbReference>
<dbReference type="InterPro" id="IPR041195">
    <property type="entry name" value="Rnh202_N"/>
</dbReference>
<feature type="region of interest" description="Disordered" evidence="1">
    <location>
        <begin position="302"/>
        <end position="321"/>
    </location>
</feature>
<dbReference type="PANTHER" id="PTHR13383:SF11">
    <property type="entry name" value="RIBONUCLEASE H2 SUBUNIT B"/>
    <property type="match status" value="1"/>
</dbReference>
<dbReference type="EMBL" id="KZ819329">
    <property type="protein sequence ID" value="PWN20145.1"/>
    <property type="molecule type" value="Genomic_DNA"/>
</dbReference>
<feature type="region of interest" description="Disordered" evidence="1">
    <location>
        <begin position="1"/>
        <end position="32"/>
    </location>
</feature>
<dbReference type="GO" id="GO:0006401">
    <property type="term" value="P:RNA catabolic process"/>
    <property type="evidence" value="ECO:0007669"/>
    <property type="project" value="TreeGrafter"/>
</dbReference>
<evidence type="ECO:0000313" key="4">
    <source>
        <dbReference type="Proteomes" id="UP000245942"/>
    </source>
</evidence>
<dbReference type="Proteomes" id="UP000245942">
    <property type="component" value="Unassembled WGS sequence"/>
</dbReference>
<dbReference type="GO" id="GO:0005654">
    <property type="term" value="C:nucleoplasm"/>
    <property type="evidence" value="ECO:0007669"/>
    <property type="project" value="TreeGrafter"/>
</dbReference>
<reference evidence="3 4" key="1">
    <citation type="journal article" date="2018" name="Mol. Biol. Evol.">
        <title>Broad Genomic Sampling Reveals a Smut Pathogenic Ancestry of the Fungal Clade Ustilaginomycotina.</title>
        <authorList>
            <person name="Kijpornyongpan T."/>
            <person name="Mondo S.J."/>
            <person name="Barry K."/>
            <person name="Sandor L."/>
            <person name="Lee J."/>
            <person name="Lipzen A."/>
            <person name="Pangilinan J."/>
            <person name="LaButti K."/>
            <person name="Hainaut M."/>
            <person name="Henrissat B."/>
            <person name="Grigoriev I.V."/>
            <person name="Spatafora J.W."/>
            <person name="Aime M.C."/>
        </authorList>
    </citation>
    <scope>NUCLEOTIDE SEQUENCE [LARGE SCALE GENOMIC DNA]</scope>
    <source>
        <strain evidence="3 4">MCA 4718</strain>
    </source>
</reference>
<feature type="compositionally biased region" description="Low complexity" evidence="1">
    <location>
        <begin position="15"/>
        <end position="28"/>
    </location>
</feature>
<proteinExistence type="predicted"/>
<feature type="compositionally biased region" description="Low complexity" evidence="1">
    <location>
        <begin position="48"/>
        <end position="61"/>
    </location>
</feature>
<name>A0A316UAT1_9BASI</name>
<dbReference type="Pfam" id="PF17745">
    <property type="entry name" value="Ydr279_N"/>
    <property type="match status" value="1"/>
</dbReference>